<dbReference type="HOGENOM" id="CLU_147810_5_1_5"/>
<gene>
    <name evidence="1" type="ORF">roselon_02416</name>
</gene>
<evidence type="ECO:0000313" key="1">
    <source>
        <dbReference type="EMBL" id="AHM04743.1"/>
    </source>
</evidence>
<dbReference type="EMBL" id="CP004372">
    <property type="protein sequence ID" value="AHM04743.1"/>
    <property type="molecule type" value="Genomic_DNA"/>
</dbReference>
<keyword evidence="2" id="KW-1185">Reference proteome</keyword>
<dbReference type="InterPro" id="IPR038666">
    <property type="entry name" value="SSP1_head-tail_sf"/>
</dbReference>
<organism evidence="1 2">
    <name type="scientific">Roseicyclus elongatus DSM 19469</name>
    <dbReference type="NCBI Taxonomy" id="1294273"/>
    <lineage>
        <taxon>Bacteria</taxon>
        <taxon>Pseudomonadati</taxon>
        <taxon>Pseudomonadota</taxon>
        <taxon>Alphaproteobacteria</taxon>
        <taxon>Rhodobacterales</taxon>
        <taxon>Roseobacteraceae</taxon>
        <taxon>Roseicyclus</taxon>
    </lineage>
</organism>
<dbReference type="RefSeq" id="WP_025312499.1">
    <property type="nucleotide sequence ID" value="NZ_CP004372.1"/>
</dbReference>
<dbReference type="OrthoDB" id="7570189at2"/>
<dbReference type="Proteomes" id="UP000019593">
    <property type="component" value="Chromosome"/>
</dbReference>
<reference evidence="1 2" key="1">
    <citation type="submission" date="2013-03" db="EMBL/GenBank/DDBJ databases">
        <authorList>
            <person name="Fiebig A."/>
            <person name="Goeker M."/>
            <person name="Klenk H.-P.P."/>
        </authorList>
    </citation>
    <scope>NUCLEOTIDE SEQUENCE [LARGE SCALE GENOMIC DNA]</scope>
    <source>
        <strain evidence="2">DSM 19469</strain>
    </source>
</reference>
<accession>W8RU42</accession>
<protein>
    <submittedName>
        <fullName evidence="1">GTA protein ORFG07</fullName>
    </submittedName>
</protein>
<sequence length="109" mass="11870">MSVPNLSRRLTLEAPQRLADGAGGYTENWVPLGRLWAEVAPRGAGREVDVASQVNLRITVRAAPPGAPSRPRPEMRFREGVRIFRIEAVTEGDATGRTLICFAKEETGA</sequence>
<name>W8RU42_9RHOB</name>
<dbReference type="eggNOG" id="COG5614">
    <property type="taxonomic scope" value="Bacteria"/>
</dbReference>
<proteinExistence type="predicted"/>
<dbReference type="Pfam" id="PF05521">
    <property type="entry name" value="Phage_HCP"/>
    <property type="match status" value="1"/>
</dbReference>
<dbReference type="InterPro" id="IPR008767">
    <property type="entry name" value="Phage_SPP1_head-tail_adaptor"/>
</dbReference>
<dbReference type="Gene3D" id="2.40.10.270">
    <property type="entry name" value="Bacteriophage SPP1 head-tail adaptor protein"/>
    <property type="match status" value="1"/>
</dbReference>
<dbReference type="KEGG" id="red:roselon_02416"/>
<evidence type="ECO:0000313" key="2">
    <source>
        <dbReference type="Proteomes" id="UP000019593"/>
    </source>
</evidence>
<dbReference type="STRING" id="1294273.roselon_02416"/>
<dbReference type="AlphaFoldDB" id="W8RU42"/>